<comment type="caution">
    <text evidence="2">The sequence shown here is derived from an EMBL/GenBank/DDBJ whole genome shotgun (WGS) entry which is preliminary data.</text>
</comment>
<keyword evidence="3" id="KW-1185">Reference proteome</keyword>
<evidence type="ECO:0000313" key="3">
    <source>
        <dbReference type="Proteomes" id="UP000242180"/>
    </source>
</evidence>
<reference evidence="2 3" key="1">
    <citation type="submission" date="2016-07" db="EMBL/GenBank/DDBJ databases">
        <title>Pervasive Adenine N6-methylation of Active Genes in Fungi.</title>
        <authorList>
            <consortium name="DOE Joint Genome Institute"/>
            <person name="Mondo S.J."/>
            <person name="Dannebaum R.O."/>
            <person name="Kuo R.C."/>
            <person name="Labutti K."/>
            <person name="Haridas S."/>
            <person name="Kuo A."/>
            <person name="Salamov A."/>
            <person name="Ahrendt S.R."/>
            <person name="Lipzen A."/>
            <person name="Sullivan W."/>
            <person name="Andreopoulos W.B."/>
            <person name="Clum A."/>
            <person name="Lindquist E."/>
            <person name="Daum C."/>
            <person name="Ramamoorthy G.K."/>
            <person name="Gryganskyi A."/>
            <person name="Culley D."/>
            <person name="Magnuson J.K."/>
            <person name="James T.Y."/>
            <person name="O'Malley M.A."/>
            <person name="Stajich J.E."/>
            <person name="Spatafora J.W."/>
            <person name="Visel A."/>
            <person name="Grigoriev I.V."/>
        </authorList>
    </citation>
    <scope>NUCLEOTIDE SEQUENCE [LARGE SCALE GENOMIC DNA]</scope>
    <source>
        <strain evidence="2 3">NRRL 2496</strain>
    </source>
</reference>
<feature type="transmembrane region" description="Helical" evidence="1">
    <location>
        <begin position="21"/>
        <end position="41"/>
    </location>
</feature>
<gene>
    <name evidence="2" type="ORF">BCR43DRAFT_487883</name>
</gene>
<keyword evidence="1" id="KW-0812">Transmembrane</keyword>
<accession>A0A1X2HHS5</accession>
<dbReference type="AlphaFoldDB" id="A0A1X2HHS5"/>
<name>A0A1X2HHS5_SYNRA</name>
<dbReference type="InParanoid" id="A0A1X2HHS5"/>
<dbReference type="EMBL" id="MCGN01000003">
    <property type="protein sequence ID" value="ORY98645.1"/>
    <property type="molecule type" value="Genomic_DNA"/>
</dbReference>
<proteinExistence type="predicted"/>
<evidence type="ECO:0000256" key="1">
    <source>
        <dbReference type="SAM" id="Phobius"/>
    </source>
</evidence>
<protein>
    <submittedName>
        <fullName evidence="2">Uncharacterized protein</fullName>
    </submittedName>
</protein>
<organism evidence="2 3">
    <name type="scientific">Syncephalastrum racemosum</name>
    <name type="common">Filamentous fungus</name>
    <dbReference type="NCBI Taxonomy" id="13706"/>
    <lineage>
        <taxon>Eukaryota</taxon>
        <taxon>Fungi</taxon>
        <taxon>Fungi incertae sedis</taxon>
        <taxon>Mucoromycota</taxon>
        <taxon>Mucoromycotina</taxon>
        <taxon>Mucoromycetes</taxon>
        <taxon>Mucorales</taxon>
        <taxon>Syncephalastraceae</taxon>
        <taxon>Syncephalastrum</taxon>
    </lineage>
</organism>
<evidence type="ECO:0000313" key="2">
    <source>
        <dbReference type="EMBL" id="ORY98645.1"/>
    </source>
</evidence>
<dbReference type="Proteomes" id="UP000242180">
    <property type="component" value="Unassembled WGS sequence"/>
</dbReference>
<sequence>MTAWAPVSCGWPAATAEVGRVLLFAVAAVAVVVSATALAWHANLRIGGLKKCLGIDSQMTWARAQLDCFLC</sequence>
<keyword evidence="1" id="KW-0472">Membrane</keyword>
<keyword evidence="1" id="KW-1133">Transmembrane helix</keyword>